<dbReference type="EMBL" id="JAIPUX010001880">
    <property type="protein sequence ID" value="KAH0623962.1"/>
    <property type="molecule type" value="Genomic_DNA"/>
</dbReference>
<feature type="short sequence motif" description="UMI motif" evidence="12">
    <location>
        <begin position="143"/>
        <end position="151"/>
    </location>
</feature>
<evidence type="ECO:0000256" key="11">
    <source>
        <dbReference type="ARBA" id="ARBA00023242"/>
    </source>
</evidence>
<evidence type="ECO:0000256" key="14">
    <source>
        <dbReference type="SAM" id="MobiDB-lite"/>
    </source>
</evidence>
<dbReference type="Pfam" id="PF00097">
    <property type="entry name" value="zf-C3HC4"/>
    <property type="match status" value="1"/>
</dbReference>
<feature type="region of interest" description="Disordered" evidence="14">
    <location>
        <begin position="397"/>
        <end position="430"/>
    </location>
</feature>
<keyword evidence="11 12" id="KW-0539">Nucleus</keyword>
<gene>
    <name evidence="12" type="primary">RNF168</name>
    <name evidence="16" type="ORF">JD844_007190</name>
</gene>
<dbReference type="InterPro" id="IPR013083">
    <property type="entry name" value="Znf_RING/FYVE/PHD"/>
</dbReference>
<keyword evidence="3 12" id="KW-0808">Transferase</keyword>
<dbReference type="Proteomes" id="UP000826234">
    <property type="component" value="Unassembled WGS sequence"/>
</dbReference>
<dbReference type="CDD" id="cd16550">
    <property type="entry name" value="RING-HC_RNF168"/>
    <property type="match status" value="1"/>
</dbReference>
<comment type="pathway">
    <text evidence="12">Protein modification; protein ubiquitination.</text>
</comment>
<keyword evidence="7 12" id="KW-0833">Ubl conjugation pathway</keyword>
<feature type="short sequence motif" description="MIU motif 1" evidence="12">
    <location>
        <begin position="167"/>
        <end position="190"/>
    </location>
</feature>
<comment type="similarity">
    <text evidence="12">Belongs to the RNF168 family.</text>
</comment>
<keyword evidence="6 12" id="KW-0863">Zinc-finger</keyword>
<evidence type="ECO:0000256" key="9">
    <source>
        <dbReference type="ARBA" id="ARBA00022853"/>
    </source>
</evidence>
<keyword evidence="5 12" id="KW-0227">DNA damage</keyword>
<evidence type="ECO:0000256" key="13">
    <source>
        <dbReference type="SAM" id="Coils"/>
    </source>
</evidence>
<keyword evidence="8 12" id="KW-0862">Zinc</keyword>
<dbReference type="InterPro" id="IPR001841">
    <property type="entry name" value="Znf_RING"/>
</dbReference>
<dbReference type="EC" id="2.3.2.27" evidence="2"/>
<feature type="compositionally biased region" description="Polar residues" evidence="14">
    <location>
        <begin position="403"/>
        <end position="414"/>
    </location>
</feature>
<protein>
    <recommendedName>
        <fullName evidence="2">RING-type E3 ubiquitin transferase</fullName>
        <ecNumber evidence="2">2.3.2.27</ecNumber>
    </recommendedName>
</protein>
<feature type="domain" description="RING-type" evidence="15">
    <location>
        <begin position="16"/>
        <end position="55"/>
    </location>
</feature>
<dbReference type="SMART" id="SM00184">
    <property type="entry name" value="RING"/>
    <property type="match status" value="1"/>
</dbReference>
<comment type="caution">
    <text evidence="16">The sequence shown here is derived from an EMBL/GenBank/DDBJ whole genome shotgun (WGS) entry which is preliminary data.</text>
</comment>
<accession>A0ABQ7T2Y7</accession>
<evidence type="ECO:0000256" key="2">
    <source>
        <dbReference type="ARBA" id="ARBA00012483"/>
    </source>
</evidence>
<comment type="catalytic activity">
    <reaction evidence="1 12">
        <text>S-ubiquitinyl-[E2 ubiquitin-conjugating enzyme]-L-cysteine + [acceptor protein]-L-lysine = [E2 ubiquitin-conjugating enzyme]-L-cysteine + N(6)-ubiquitinyl-[acceptor protein]-L-lysine.</text>
        <dbReference type="EC" id="2.3.2.27"/>
    </reaction>
</comment>
<evidence type="ECO:0000259" key="15">
    <source>
        <dbReference type="PROSITE" id="PS50089"/>
    </source>
</evidence>
<evidence type="ECO:0000256" key="12">
    <source>
        <dbReference type="HAMAP-Rule" id="MF_03066"/>
    </source>
</evidence>
<feature type="short sequence motif" description="LR motif 1" evidence="12">
    <location>
        <begin position="110"/>
        <end position="128"/>
    </location>
</feature>
<dbReference type="Gene3D" id="3.30.40.10">
    <property type="entry name" value="Zinc/RING finger domain, C3HC4 (zinc finger)"/>
    <property type="match status" value="1"/>
</dbReference>
<dbReference type="HAMAP" id="MF_03066">
    <property type="entry name" value="RNF168"/>
    <property type="match status" value="1"/>
</dbReference>
<evidence type="ECO:0000256" key="6">
    <source>
        <dbReference type="ARBA" id="ARBA00022771"/>
    </source>
</evidence>
<comment type="subcellular location">
    <subcellularLocation>
        <location evidence="12">Nucleus</location>
    </subcellularLocation>
    <text evidence="12">Localizes to double-strand breaks (DSBs) sites of DNA damage.</text>
</comment>
<dbReference type="InterPro" id="IPR051657">
    <property type="entry name" value="RNF168/RNF169_E3_ubiq-ligase"/>
</dbReference>
<organism evidence="16 17">
    <name type="scientific">Phrynosoma platyrhinos</name>
    <name type="common">Desert horned lizard</name>
    <dbReference type="NCBI Taxonomy" id="52577"/>
    <lineage>
        <taxon>Eukaryota</taxon>
        <taxon>Metazoa</taxon>
        <taxon>Chordata</taxon>
        <taxon>Craniata</taxon>
        <taxon>Vertebrata</taxon>
        <taxon>Euteleostomi</taxon>
        <taxon>Lepidosauria</taxon>
        <taxon>Squamata</taxon>
        <taxon>Bifurcata</taxon>
        <taxon>Unidentata</taxon>
        <taxon>Episquamata</taxon>
        <taxon>Toxicofera</taxon>
        <taxon>Iguania</taxon>
        <taxon>Phrynosomatidae</taxon>
        <taxon>Phrynosomatinae</taxon>
        <taxon>Phrynosoma</taxon>
    </lineage>
</organism>
<dbReference type="CDD" id="cd22265">
    <property type="entry name" value="UDM1_RNF168"/>
    <property type="match status" value="1"/>
</dbReference>
<comment type="domain">
    <text evidence="12">The MIU motif (motif interacting with ubiquitin) mediates the interaction with both 'Lys-48'- and 'Lys-63'-linked ubiquitin chains. The UMI motif mediates interaction with ubiquitin with a preference for 'Lys-63'-linked ubiquitin. The specificity for different types of ubiquitin is mediated by juxtaposition of ubiquitin-binding motifs (MIU and UMI motifs) with LR motifs (LRMs).</text>
</comment>
<dbReference type="PANTHER" id="PTHR23328:SF1">
    <property type="entry name" value="E3 UBIQUITIN-PROTEIN LIGASE RNF168"/>
    <property type="match status" value="1"/>
</dbReference>
<evidence type="ECO:0000256" key="5">
    <source>
        <dbReference type="ARBA" id="ARBA00022763"/>
    </source>
</evidence>
<feature type="region of interest" description="Disordered" evidence="14">
    <location>
        <begin position="267"/>
        <end position="291"/>
    </location>
</feature>
<feature type="coiled-coil region" evidence="13">
    <location>
        <begin position="117"/>
        <end position="177"/>
    </location>
</feature>
<proteinExistence type="inferred from homology"/>
<evidence type="ECO:0000256" key="3">
    <source>
        <dbReference type="ARBA" id="ARBA00022679"/>
    </source>
</evidence>
<comment type="caution">
    <text evidence="12">Lacks conserved residue(s) required for the propagation of feature annotation.</text>
</comment>
<name>A0ABQ7T2Y7_PHRPL</name>
<keyword evidence="4 12" id="KW-0479">Metal-binding</keyword>
<feature type="short sequence motif" description="LR motif 2" evidence="12">
    <location>
        <begin position="474"/>
        <end position="485"/>
    </location>
</feature>
<sequence>MSKDSEAPLSLSDCRCNICMDIFVEPVTLPCHHTLCNSCFQFTVEKASLCCPFCRRWVSSWVRHNARKNTLVNSELWAKIQKYFPEQCQRRISGQDVEEDTCLPLPVRCLSKPGELRQEYEAEITKAEAERHAYEQEESKASEEYIQRLLAEEEKERRLAEERKKQMEEQLLQDEILARELSVSLNNLTEEHVHSDLSPGLSPDSCKTSKNKSSNSGNIKKYLSPKSCNTLPPKLLFGKLEEENIGFSGESSKNSFTLEEEVNMDEMPTLPPQTTISETRNTKDSDSESAMLGSDISTSIKSNLSGIDLSCFSTCKIGRPSSVAHREDCETVCLFSKREAASYDVKNDIFTGNLNLTSHTTSDNQQDSSIATCNQAKMERPYENKNQPLKLLTAEISKRKSQESPSEAAANSSLNDKRRRTSTQIDGEEDMNDIQQQIYLEQKLYERLKQEEEDRLLALQLQREIDKEQKTLNRKKGSPDEYHLRPKTSQAAKESPVTRKNSKISKNLKFPNSQTQREQRKLCRSSHNENWGSANKLQTKSSAKGGTVLNCVLNSSGSKHAELLPNKQKTIVQMFKSPATN</sequence>
<dbReference type="PANTHER" id="PTHR23328">
    <property type="entry name" value="RING-TYPE DOMAIN-CONTAINING PROTEIN"/>
    <property type="match status" value="1"/>
</dbReference>
<evidence type="ECO:0000256" key="7">
    <source>
        <dbReference type="ARBA" id="ARBA00022786"/>
    </source>
</evidence>
<dbReference type="InterPro" id="IPR018957">
    <property type="entry name" value="Znf_C3HC4_RING-type"/>
</dbReference>
<dbReference type="InterPro" id="IPR034725">
    <property type="entry name" value="RNF168"/>
</dbReference>
<evidence type="ECO:0000256" key="1">
    <source>
        <dbReference type="ARBA" id="ARBA00000900"/>
    </source>
</evidence>
<keyword evidence="10 12" id="KW-0234">DNA repair</keyword>
<feature type="compositionally biased region" description="Basic and acidic residues" evidence="14">
    <location>
        <begin position="469"/>
        <end position="484"/>
    </location>
</feature>
<keyword evidence="9 12" id="KW-0156">Chromatin regulator</keyword>
<dbReference type="CDD" id="cd21952">
    <property type="entry name" value="MIU2_RNF168"/>
    <property type="match status" value="1"/>
</dbReference>
<feature type="compositionally biased region" description="Polar residues" evidence="14">
    <location>
        <begin position="528"/>
        <end position="539"/>
    </location>
</feature>
<evidence type="ECO:0000313" key="16">
    <source>
        <dbReference type="EMBL" id="KAH0623962.1"/>
    </source>
</evidence>
<dbReference type="PROSITE" id="PS50089">
    <property type="entry name" value="ZF_RING_2"/>
    <property type="match status" value="1"/>
</dbReference>
<evidence type="ECO:0000256" key="10">
    <source>
        <dbReference type="ARBA" id="ARBA00023204"/>
    </source>
</evidence>
<evidence type="ECO:0000256" key="4">
    <source>
        <dbReference type="ARBA" id="ARBA00022723"/>
    </source>
</evidence>
<keyword evidence="17" id="KW-1185">Reference proteome</keyword>
<reference evidence="16 17" key="1">
    <citation type="journal article" date="2022" name="Gigascience">
        <title>A chromosome-level genome assembly and annotation of the desert horned lizard, Phrynosoma platyrhinos, provides insight into chromosomal rearrangements among reptiles.</title>
        <authorList>
            <person name="Koochekian N."/>
            <person name="Ascanio A."/>
            <person name="Farleigh K."/>
            <person name="Card D.C."/>
            <person name="Schield D.R."/>
            <person name="Castoe T.A."/>
            <person name="Jezkova T."/>
        </authorList>
    </citation>
    <scope>NUCLEOTIDE SEQUENCE [LARGE SCALE GENOMIC DNA]</scope>
    <source>
        <strain evidence="16">NK-2021</strain>
    </source>
</reference>
<keyword evidence="13" id="KW-0175">Coiled coil</keyword>
<evidence type="ECO:0000256" key="8">
    <source>
        <dbReference type="ARBA" id="ARBA00022833"/>
    </source>
</evidence>
<dbReference type="SUPFAM" id="SSF57850">
    <property type="entry name" value="RING/U-box"/>
    <property type="match status" value="1"/>
</dbReference>
<feature type="region of interest" description="Disordered" evidence="14">
    <location>
        <begin position="192"/>
        <end position="224"/>
    </location>
</feature>
<feature type="compositionally biased region" description="Low complexity" evidence="14">
    <location>
        <begin position="205"/>
        <end position="221"/>
    </location>
</feature>
<evidence type="ECO:0000313" key="17">
    <source>
        <dbReference type="Proteomes" id="UP000826234"/>
    </source>
</evidence>
<feature type="region of interest" description="Disordered" evidence="14">
    <location>
        <begin position="469"/>
        <end position="539"/>
    </location>
</feature>